<dbReference type="SUPFAM" id="SSF53254">
    <property type="entry name" value="Phosphoglycerate mutase-like"/>
    <property type="match status" value="1"/>
</dbReference>
<dbReference type="KEGG" id="rpon:G3256_02345"/>
<dbReference type="Gene3D" id="3.40.50.1240">
    <property type="entry name" value="Phosphoglycerate mutase-like"/>
    <property type="match status" value="1"/>
</dbReference>
<dbReference type="RefSeq" id="WP_169639312.1">
    <property type="nucleotide sequence ID" value="NZ_CP048788.1"/>
</dbReference>
<gene>
    <name evidence="1" type="ORF">G3256_02345</name>
</gene>
<dbReference type="PROSITE" id="PS51257">
    <property type="entry name" value="PROKAR_LIPOPROTEIN"/>
    <property type="match status" value="1"/>
</dbReference>
<proteinExistence type="predicted"/>
<reference evidence="1 2" key="1">
    <citation type="submission" date="2020-02" db="EMBL/GenBank/DDBJ databases">
        <title>Genome sequence of Roseobacter ponti.</title>
        <authorList>
            <person name="Hollensteiner J."/>
            <person name="Schneider D."/>
            <person name="Poehlein A."/>
            <person name="Daniel R."/>
        </authorList>
    </citation>
    <scope>NUCLEOTIDE SEQUENCE [LARGE SCALE GENOMIC DNA]</scope>
    <source>
        <strain evidence="1 2">DSM 106830</strain>
    </source>
</reference>
<dbReference type="InterPro" id="IPR029033">
    <property type="entry name" value="His_PPase_superfam"/>
</dbReference>
<dbReference type="EMBL" id="CP048788">
    <property type="protein sequence ID" value="QJF50088.1"/>
    <property type="molecule type" value="Genomic_DNA"/>
</dbReference>
<organism evidence="1 2">
    <name type="scientific">Roseobacter ponti</name>
    <dbReference type="NCBI Taxonomy" id="1891787"/>
    <lineage>
        <taxon>Bacteria</taxon>
        <taxon>Pseudomonadati</taxon>
        <taxon>Pseudomonadota</taxon>
        <taxon>Alphaproteobacteria</taxon>
        <taxon>Rhodobacterales</taxon>
        <taxon>Roseobacteraceae</taxon>
        <taxon>Roseobacter</taxon>
    </lineage>
</organism>
<evidence type="ECO:0000313" key="1">
    <source>
        <dbReference type="EMBL" id="QJF50088.1"/>
    </source>
</evidence>
<evidence type="ECO:0000313" key="2">
    <source>
        <dbReference type="Proteomes" id="UP000503308"/>
    </source>
</evidence>
<name>A0A858SQF5_9RHOB</name>
<keyword evidence="2" id="KW-1185">Reference proteome</keyword>
<dbReference type="AlphaFoldDB" id="A0A858SQF5"/>
<protein>
    <submittedName>
        <fullName evidence="1">Histidine phosphatase family protein</fullName>
    </submittedName>
</protein>
<sequence length="160" mass="16909">MITRRTLIAALPLGFAACTLPDVSPSARTTVIMIRHADRAGEVLNSKGIARAAAMPAALARYDLDAIYAPDIQRNLDTAAPLATATGLPVTVIVKEQAGARMTADYPDGTVIWVGNKGNLRTIWAELGAPGQPPQEYGEIGVIELQGTGRHRVTRLTVGP</sequence>
<accession>A0A858SQF5</accession>
<dbReference type="Pfam" id="PF00300">
    <property type="entry name" value="His_Phos_1"/>
    <property type="match status" value="1"/>
</dbReference>
<dbReference type="InterPro" id="IPR013078">
    <property type="entry name" value="His_Pase_superF_clade-1"/>
</dbReference>
<dbReference type="Proteomes" id="UP000503308">
    <property type="component" value="Chromosome"/>
</dbReference>